<dbReference type="CDD" id="cd00085">
    <property type="entry name" value="HNHc"/>
    <property type="match status" value="1"/>
</dbReference>
<dbReference type="Proteomes" id="UP000313948">
    <property type="component" value="Chromosome"/>
</dbReference>
<evidence type="ECO:0000259" key="2">
    <source>
        <dbReference type="SMART" id="SM00507"/>
    </source>
</evidence>
<protein>
    <recommendedName>
        <fullName evidence="2">HNH nuclease domain-containing protein</fullName>
    </recommendedName>
</protein>
<dbReference type="Pfam" id="PF01844">
    <property type="entry name" value="HNH"/>
    <property type="match status" value="1"/>
</dbReference>
<dbReference type="SMART" id="SM00507">
    <property type="entry name" value="HNHc"/>
    <property type="match status" value="1"/>
</dbReference>
<feature type="compositionally biased region" description="Pro residues" evidence="1">
    <location>
        <begin position="178"/>
        <end position="194"/>
    </location>
</feature>
<feature type="domain" description="HNH nuclease" evidence="2">
    <location>
        <begin position="247"/>
        <end position="299"/>
    </location>
</feature>
<evidence type="ECO:0000313" key="4">
    <source>
        <dbReference type="Proteomes" id="UP000313948"/>
    </source>
</evidence>
<feature type="region of interest" description="Disordered" evidence="1">
    <location>
        <begin position="132"/>
        <end position="197"/>
    </location>
</feature>
<dbReference type="InterPro" id="IPR002711">
    <property type="entry name" value="HNH"/>
</dbReference>
<reference evidence="3 4" key="1">
    <citation type="submission" date="2019-05" db="EMBL/GenBank/DDBJ databases">
        <title>Georgenia *** sp. nov., and Georgenia *** sp. nov., isolated from the intestinal contents of plateau pika (Ochotona curzoniae) in the Qinghai-Tibet plateau of China.</title>
        <authorList>
            <person name="Tian Z."/>
        </authorList>
    </citation>
    <scope>NUCLEOTIDE SEQUENCE [LARGE SCALE GENOMIC DNA]</scope>
    <source>
        <strain evidence="3 4">Z294</strain>
    </source>
</reference>
<organism evidence="3 4">
    <name type="scientific">Georgenia wutianyii</name>
    <dbReference type="NCBI Taxonomy" id="2585135"/>
    <lineage>
        <taxon>Bacteria</taxon>
        <taxon>Bacillati</taxon>
        <taxon>Actinomycetota</taxon>
        <taxon>Actinomycetes</taxon>
        <taxon>Micrococcales</taxon>
        <taxon>Bogoriellaceae</taxon>
        <taxon>Georgenia</taxon>
    </lineage>
</organism>
<feature type="compositionally biased region" description="Basic and acidic residues" evidence="1">
    <location>
        <begin position="34"/>
        <end position="45"/>
    </location>
</feature>
<evidence type="ECO:0000256" key="1">
    <source>
        <dbReference type="SAM" id="MobiDB-lite"/>
    </source>
</evidence>
<dbReference type="EMBL" id="CP040899">
    <property type="protein sequence ID" value="QDB80726.1"/>
    <property type="molecule type" value="Genomic_DNA"/>
</dbReference>
<accession>A0ABX5VSL9</accession>
<evidence type="ECO:0000313" key="3">
    <source>
        <dbReference type="EMBL" id="QDB80726.1"/>
    </source>
</evidence>
<keyword evidence="4" id="KW-1185">Reference proteome</keyword>
<dbReference type="InterPro" id="IPR003615">
    <property type="entry name" value="HNH_nuc"/>
</dbReference>
<proteinExistence type="predicted"/>
<name>A0ABX5VSL9_9MICO</name>
<feature type="region of interest" description="Disordered" evidence="1">
    <location>
        <begin position="18"/>
        <end position="78"/>
    </location>
</feature>
<dbReference type="Gene3D" id="1.10.30.50">
    <property type="match status" value="1"/>
</dbReference>
<gene>
    <name evidence="3" type="ORF">FE251_06685</name>
</gene>
<sequence length="348" mass="36637">MDQLRADALALLGHAALEQGFVGVPGSGPAGEPDQDRSRRDRSTDGRPSPAPETSLSAAPDSPPGEHGPDVPAFDVGNTFLRTPHLPIGTIGGRRAQVNVTVPLSVLLPPEVLQVPRTPACQTRGDNCAHCGSVQPPSAPPVVTDSRPPRGLADPSPPSGVADPSPPSGVRSPQELPDAPPPDDLPPDWYPGPTPAEVAVLEGYGPITPDVARALALAGDTWRRLVTDPLSGRLLDVGRTRYRPPAALAELVRLRDRTCVSPTCTSPARGCELDHVEPWHAGGATSSDNLATVCARDHRVKSTGAFGLEHLGDGTFVWTTATGHRYRRDHTGRITHLTAHVHPGDPPF</sequence>